<dbReference type="PANTHER" id="PTHR33984:SF10">
    <property type="entry name" value="S1 MOTIF DOMAIN-CONTAINING PROTEIN"/>
    <property type="match status" value="1"/>
</dbReference>
<gene>
    <name evidence="1" type="ORF">TIFTF001_005727</name>
</gene>
<dbReference type="Proteomes" id="UP001187192">
    <property type="component" value="Unassembled WGS sequence"/>
</dbReference>
<sequence length="395" mass="44188">MGVGQTTQTLVCVKQVKQDVPEEWDESMPLPGDIIEGFTDTDAEEEVFVPVKAKSELSSQLGKISQQVEFIRVKVRRGENILKLRARVVQDKCSMLSRRYTIKAASDDRHVAVLGDLTLDQCTKLQEMSRSVVNSSYSEFNTRGVKYDWRAKVDAYLPDQRCTVVGSILFMPLQGERSIQPTTARCMAWFTAAVTSGVPLVFVNIQTEQITVFSEKEKTNFAGREIVRGWQQNQTANIQTVHGMRLWFLPGIKEVLIEMTPKSGEDRFGMDIKRTEEGFICVFLVTKGSAAERAGLRSLYEEAYASGHLLVISRLEGKSVMPSSVCSAGLINCCDHYEIRDTLISAIEQQERIKLHIMAWPNQTRPYAQAACVATLRPPNNGNGCCSTHTCCDNL</sequence>
<reference evidence="1" key="1">
    <citation type="submission" date="2023-07" db="EMBL/GenBank/DDBJ databases">
        <title>draft genome sequence of fig (Ficus carica).</title>
        <authorList>
            <person name="Takahashi T."/>
            <person name="Nishimura K."/>
        </authorList>
    </citation>
    <scope>NUCLEOTIDE SEQUENCE</scope>
</reference>
<comment type="caution">
    <text evidence="1">The sequence shown here is derived from an EMBL/GenBank/DDBJ whole genome shotgun (WGS) entry which is preliminary data.</text>
</comment>
<dbReference type="AlphaFoldDB" id="A0AA88CV82"/>
<dbReference type="PANTHER" id="PTHR33984">
    <property type="entry name" value="OS02G0717600 PROTEIN"/>
    <property type="match status" value="1"/>
</dbReference>
<accession>A0AA88CV82</accession>
<evidence type="ECO:0000313" key="2">
    <source>
        <dbReference type="Proteomes" id="UP001187192"/>
    </source>
</evidence>
<evidence type="ECO:0000313" key="1">
    <source>
        <dbReference type="EMBL" id="GMN36068.1"/>
    </source>
</evidence>
<dbReference type="EMBL" id="BTGU01000005">
    <property type="protein sequence ID" value="GMN36068.1"/>
    <property type="molecule type" value="Genomic_DNA"/>
</dbReference>
<protein>
    <submittedName>
        <fullName evidence="1">Uncharacterized protein</fullName>
    </submittedName>
</protein>
<proteinExistence type="predicted"/>
<name>A0AA88CV82_FICCA</name>
<organism evidence="1 2">
    <name type="scientific">Ficus carica</name>
    <name type="common">Common fig</name>
    <dbReference type="NCBI Taxonomy" id="3494"/>
    <lineage>
        <taxon>Eukaryota</taxon>
        <taxon>Viridiplantae</taxon>
        <taxon>Streptophyta</taxon>
        <taxon>Embryophyta</taxon>
        <taxon>Tracheophyta</taxon>
        <taxon>Spermatophyta</taxon>
        <taxon>Magnoliopsida</taxon>
        <taxon>eudicotyledons</taxon>
        <taxon>Gunneridae</taxon>
        <taxon>Pentapetalae</taxon>
        <taxon>rosids</taxon>
        <taxon>fabids</taxon>
        <taxon>Rosales</taxon>
        <taxon>Moraceae</taxon>
        <taxon>Ficeae</taxon>
        <taxon>Ficus</taxon>
    </lineage>
</organism>
<keyword evidence="2" id="KW-1185">Reference proteome</keyword>